<keyword evidence="2" id="KW-0560">Oxidoreductase</keyword>
<proteinExistence type="predicted"/>
<gene>
    <name evidence="5" type="ORF">RHO25_003686</name>
</gene>
<dbReference type="Pfam" id="PF00106">
    <property type="entry name" value="adh_short"/>
    <property type="match status" value="1"/>
</dbReference>
<dbReference type="Gene3D" id="3.40.50.720">
    <property type="entry name" value="NAD(P)-binding Rossmann-like Domain"/>
    <property type="match status" value="1"/>
</dbReference>
<organism evidence="5 6">
    <name type="scientific">Cercospora beticola</name>
    <name type="common">Sugarbeet leaf spot fungus</name>
    <dbReference type="NCBI Taxonomy" id="122368"/>
    <lineage>
        <taxon>Eukaryota</taxon>
        <taxon>Fungi</taxon>
        <taxon>Dikarya</taxon>
        <taxon>Ascomycota</taxon>
        <taxon>Pezizomycotina</taxon>
        <taxon>Dothideomycetes</taxon>
        <taxon>Dothideomycetidae</taxon>
        <taxon>Mycosphaerellales</taxon>
        <taxon>Mycosphaerellaceae</taxon>
        <taxon>Cercospora</taxon>
    </lineage>
</organism>
<feature type="transmembrane region" description="Helical" evidence="4">
    <location>
        <begin position="12"/>
        <end position="36"/>
    </location>
</feature>
<dbReference type="GeneID" id="90643993"/>
<keyword evidence="4" id="KW-0472">Membrane</keyword>
<sequence>MMYHLVDMFWNPFLAVRFGILAYFTYKVALGIWPFIRPSSLHKYQRQDRPAWAMITGATDGIGHALAEELLRRRFNVVIHGRNSEKLNRIRSAFLEQFPAREIQIWAADATGERVDYNEIVRIVQALPGKLTILINNVGGVPPPALATLEEATAEHINTIISLNTRFTAILTSRLLPVLKANSPSAIVCSDSGGALVGMPYIVTYGASKSFVHAFCNSLKAELASPDENEKAAGVNVNALVIGQKGEQKRGESRRTSEQEVVKYQPVL</sequence>
<keyword evidence="4" id="KW-0812">Transmembrane</keyword>
<keyword evidence="1" id="KW-0521">NADP</keyword>
<keyword evidence="6" id="KW-1185">Reference proteome</keyword>
<dbReference type="PANTHER" id="PTHR43086:SF2">
    <property type="entry name" value="HYDROXYSTEROID DEHYDROGENASE-LIKE PROTEIN 1"/>
    <property type="match status" value="1"/>
</dbReference>
<dbReference type="RefSeq" id="XP_065458505.1">
    <property type="nucleotide sequence ID" value="XM_065602433.1"/>
</dbReference>
<keyword evidence="4" id="KW-1133">Transmembrane helix</keyword>
<dbReference type="PRINTS" id="PR00081">
    <property type="entry name" value="GDHRDH"/>
</dbReference>
<evidence type="ECO:0008006" key="7">
    <source>
        <dbReference type="Google" id="ProtNLM"/>
    </source>
</evidence>
<evidence type="ECO:0000313" key="6">
    <source>
        <dbReference type="Proteomes" id="UP001302367"/>
    </source>
</evidence>
<evidence type="ECO:0000256" key="4">
    <source>
        <dbReference type="SAM" id="Phobius"/>
    </source>
</evidence>
<reference evidence="5 6" key="1">
    <citation type="submission" date="2023-09" db="EMBL/GenBank/DDBJ databases">
        <title>Complete-Gapless Cercospora beticola genome.</title>
        <authorList>
            <person name="Wyatt N.A."/>
            <person name="Spanner R.E."/>
            <person name="Bolton M.D."/>
        </authorList>
    </citation>
    <scope>NUCLEOTIDE SEQUENCE [LARGE SCALE GENOMIC DNA]</scope>
    <source>
        <strain evidence="5">Cb09-40</strain>
    </source>
</reference>
<protein>
    <recommendedName>
        <fullName evidence="7">Very-long-chain 3-oxoacyl-CoA reductase</fullName>
    </recommendedName>
</protein>
<dbReference type="SUPFAM" id="SSF51735">
    <property type="entry name" value="NAD(P)-binding Rossmann-fold domains"/>
    <property type="match status" value="1"/>
</dbReference>
<dbReference type="InterPro" id="IPR002347">
    <property type="entry name" value="SDR_fam"/>
</dbReference>
<feature type="region of interest" description="Disordered" evidence="3">
    <location>
        <begin position="246"/>
        <end position="268"/>
    </location>
</feature>
<evidence type="ECO:0000256" key="2">
    <source>
        <dbReference type="ARBA" id="ARBA00023002"/>
    </source>
</evidence>
<dbReference type="EMBL" id="CP134185">
    <property type="protein sequence ID" value="WPA99071.1"/>
    <property type="molecule type" value="Genomic_DNA"/>
</dbReference>
<accession>A0ABZ0NHS6</accession>
<dbReference type="InterPro" id="IPR036291">
    <property type="entry name" value="NAD(P)-bd_dom_sf"/>
</dbReference>
<name>A0ABZ0NHS6_CERBT</name>
<evidence type="ECO:0000313" key="5">
    <source>
        <dbReference type="EMBL" id="WPA99071.1"/>
    </source>
</evidence>
<feature type="compositionally biased region" description="Basic and acidic residues" evidence="3">
    <location>
        <begin position="246"/>
        <end position="261"/>
    </location>
</feature>
<evidence type="ECO:0000256" key="3">
    <source>
        <dbReference type="SAM" id="MobiDB-lite"/>
    </source>
</evidence>
<dbReference type="Proteomes" id="UP001302367">
    <property type="component" value="Chromosome 2"/>
</dbReference>
<dbReference type="PANTHER" id="PTHR43086">
    <property type="entry name" value="VERY-LONG-CHAIN 3-OXOOACYL-COA REDUCTASE"/>
    <property type="match status" value="1"/>
</dbReference>
<evidence type="ECO:0000256" key="1">
    <source>
        <dbReference type="ARBA" id="ARBA00022857"/>
    </source>
</evidence>